<dbReference type="PROSITE" id="PS51192">
    <property type="entry name" value="HELICASE_ATP_BIND_1"/>
    <property type="match status" value="1"/>
</dbReference>
<evidence type="ECO:0000313" key="14">
    <source>
        <dbReference type="EMBL" id="OGE48737.1"/>
    </source>
</evidence>
<dbReference type="Pfam" id="PF00067">
    <property type="entry name" value="p450"/>
    <property type="match status" value="1"/>
</dbReference>
<protein>
    <recommendedName>
        <fullName evidence="16">Helicase ATP-binding domain-containing protein</fullName>
    </recommendedName>
</protein>
<dbReference type="PANTHER" id="PTHR18934">
    <property type="entry name" value="ATP-DEPENDENT RNA HELICASE"/>
    <property type="match status" value="1"/>
</dbReference>
<evidence type="ECO:0000256" key="1">
    <source>
        <dbReference type="ARBA" id="ARBA00001971"/>
    </source>
</evidence>
<dbReference type="Pfam" id="PF00270">
    <property type="entry name" value="DEAD"/>
    <property type="match status" value="1"/>
</dbReference>
<dbReference type="GO" id="GO:0005524">
    <property type="term" value="F:ATP binding"/>
    <property type="evidence" value="ECO:0007669"/>
    <property type="project" value="UniProtKB-KW"/>
</dbReference>
<dbReference type="InterPro" id="IPR002401">
    <property type="entry name" value="Cyt_P450_E_grp-I"/>
</dbReference>
<evidence type="ECO:0000256" key="9">
    <source>
        <dbReference type="ARBA" id="ARBA00023033"/>
    </source>
</evidence>
<keyword evidence="5" id="KW-0547">Nucleotide-binding</keyword>
<keyword evidence="9" id="KW-0503">Monooxygenase</keyword>
<evidence type="ECO:0000256" key="3">
    <source>
        <dbReference type="ARBA" id="ARBA00022617"/>
    </source>
</evidence>
<keyword evidence="8 10" id="KW-0408">Iron</keyword>
<evidence type="ECO:0000256" key="10">
    <source>
        <dbReference type="PIRSR" id="PIRSR602401-1"/>
    </source>
</evidence>
<dbReference type="Gene3D" id="1.20.120.1080">
    <property type="match status" value="1"/>
</dbReference>
<sequence length="1453" mass="162784">MTQLSMVASLKKAGVWQRLVPRAKQGSGEEKLKAEQESGEKKRKARLHINDELSFVISDAKEALESAHLEMAGGAPVKHRRTLRSKFHLPSKNDRHFAPLSYTLRRGFEERLRRSRRKARACEDPQFKSITEAREMLPMRSKSFAQPVVDLIENNTYSIVVAETGSGKSTQIPQLILDAAIDNSVGADCQVLCVQPRRIAAKSLAHRVAAERLEEVGESVGYILRDDSVRPIPGGNITFCTSGILLMMLRNGLSVLGKYSHIILDEVHVRDAPLDLLMMLIKIRIEQLQSIGLRVPKITIMSATVDVNLFSSYFSNKAPDGTIVPAPHITVPGRTFHVKRHYLEEVLEEITHNLTPGALSGLIQEPLTKRFLDVHFKAFGEPEEGDAMREQILPPVSSLDGQTVPWGLISAAVLSVLSSTQTGSVLVFVPGMQDIFNVEKHITNFSSELGLNFDDDSRFRLVKLHAQLPQEQLELDRKMPHGCRRVIIATDIAEASLTIPDVRYVIDSGKVNQAGFEALTATESITPCWISQNAAFQRAGRAGRVQAGDYYFLGLRKRFDSLPTSRATEIRRKDLQPFCLQLKRSTPGIPGTISELLGRLVEPPERSEVDVAVAALKDLKALEEDEEVTDLGHILDDLNVHPTYAKLAVLGIIFQCLDPMVIFAALGGHMNIFVRSLNSEMAAKIKKSRMAFAPEAANIHYEYIQAFRAVREVEHKQGSLQAAQFARNRWINYGQFKNVLRETERIMERLSRIRIPAGMDPGTELNVQTASGRLGNALMNTNSDHLPLIKALVTHCLSHHLAVKFPGGASFKSKHTTIPVKLTKEEAKKTFSPRQILCIFNYLWSMANKTTVMKEAVNVRPLTAALFGNGLERTAEGELILNDWATLNPETEMNSDKTLEDVVQLHKIFNEALETVYTTMSLKRPLSDKSQGALSNLCNQLVQAMTAVIETDAPRPRHQAPAKWDDEGVFVDDLEDMDWEDSSIALYSIGLIIYNVYFHPLSKYPGPKSMAATRLPYMRMIMYGRSPQKIKKLHQQYGEVVRIAPDELSFIHGDAWKPIYGTRVGHSQKMKDHRFYAPTGNGAPSIILSSDADHSRFRRLLSHAFSDSSLREQEPIIKGYVDLLMQRLRENIACGKSAVDMVAWYNFTTFDIIGDLAFGEPFDCLKNSNYHQWISILFGNIKMSSYSNVARRFPGWKYFLPLIAPKHIVSQKEAHMALTTAKVNSRLGKSNERPDFFANILKHNNTEKGFSIPEMITNGSTLIIAGSETTATLLSGVTFLLLKNPRVLAKLQDEIRSAFTQEEEITLENCNKLEYCLATLTEALRLYPPVAAGLPRIVDAQGDMIAGNWVPGGTIVSVSHLAASHSPTNYTDPEQFVPERHLGDTRYANDSKIAMQPFSFGPRNCIGRNLAYVEMRIILARMIFNFDMELEQPGHNWLEQDCFLLWDKHPLML</sequence>
<dbReference type="PRINTS" id="PR00463">
    <property type="entry name" value="EP450I"/>
</dbReference>
<dbReference type="Gene3D" id="3.40.50.300">
    <property type="entry name" value="P-loop containing nucleotide triphosphate hydrolases"/>
    <property type="match status" value="2"/>
</dbReference>
<evidence type="ECO:0008006" key="16">
    <source>
        <dbReference type="Google" id="ProtNLM"/>
    </source>
</evidence>
<dbReference type="GO" id="GO:0004386">
    <property type="term" value="F:helicase activity"/>
    <property type="evidence" value="ECO:0007669"/>
    <property type="project" value="TreeGrafter"/>
</dbReference>
<gene>
    <name evidence="14" type="ORF">PENARI_c026G06168</name>
</gene>
<dbReference type="CDD" id="cd18791">
    <property type="entry name" value="SF2_C_RHA"/>
    <property type="match status" value="1"/>
</dbReference>
<evidence type="ECO:0000256" key="4">
    <source>
        <dbReference type="ARBA" id="ARBA00022723"/>
    </source>
</evidence>
<accession>A0A1F5L6P2</accession>
<evidence type="ECO:0000313" key="15">
    <source>
        <dbReference type="Proteomes" id="UP000177622"/>
    </source>
</evidence>
<dbReference type="PANTHER" id="PTHR18934:SF145">
    <property type="entry name" value="ATP-DEPENDENT RNA HELICASE DHX57-RELATED"/>
    <property type="match status" value="1"/>
</dbReference>
<dbReference type="SUPFAM" id="SSF52540">
    <property type="entry name" value="P-loop containing nucleoside triphosphate hydrolases"/>
    <property type="match status" value="1"/>
</dbReference>
<dbReference type="PROSITE" id="PS51194">
    <property type="entry name" value="HELICASE_CTER"/>
    <property type="match status" value="1"/>
</dbReference>
<evidence type="ECO:0000259" key="12">
    <source>
        <dbReference type="PROSITE" id="PS51192"/>
    </source>
</evidence>
<dbReference type="SMART" id="SM00487">
    <property type="entry name" value="DEXDc"/>
    <property type="match status" value="1"/>
</dbReference>
<evidence type="ECO:0000256" key="11">
    <source>
        <dbReference type="SAM" id="MobiDB-lite"/>
    </source>
</evidence>
<proteinExistence type="inferred from homology"/>
<reference evidence="14 15" key="1">
    <citation type="journal article" date="2016" name="Sci. Rep.">
        <title>Penicillium arizonense, a new, genome sequenced fungal species, reveals a high chemical diversity in secreted metabolites.</title>
        <authorList>
            <person name="Grijseels S."/>
            <person name="Nielsen J.C."/>
            <person name="Randelovic M."/>
            <person name="Nielsen J."/>
            <person name="Nielsen K.F."/>
            <person name="Workman M."/>
            <person name="Frisvad J.C."/>
        </authorList>
    </citation>
    <scope>NUCLEOTIDE SEQUENCE [LARGE SCALE GENOMIC DNA]</scope>
    <source>
        <strain evidence="14 15">CBS 141311</strain>
    </source>
</reference>
<dbReference type="InterPro" id="IPR027417">
    <property type="entry name" value="P-loop_NTPase"/>
</dbReference>
<keyword evidence="7" id="KW-0560">Oxidoreductase</keyword>
<dbReference type="InterPro" id="IPR001650">
    <property type="entry name" value="Helicase_C-like"/>
</dbReference>
<comment type="caution">
    <text evidence="14">The sequence shown here is derived from an EMBL/GenBank/DDBJ whole genome shotgun (WGS) entry which is preliminary data.</text>
</comment>
<comment type="cofactor">
    <cofactor evidence="1 10">
        <name>heme</name>
        <dbReference type="ChEBI" id="CHEBI:30413"/>
    </cofactor>
</comment>
<dbReference type="Gene3D" id="1.10.630.10">
    <property type="entry name" value="Cytochrome P450"/>
    <property type="match status" value="1"/>
</dbReference>
<dbReference type="InterPro" id="IPR014001">
    <property type="entry name" value="Helicase_ATP-bd"/>
</dbReference>
<dbReference type="SMART" id="SM00847">
    <property type="entry name" value="HA2"/>
    <property type="match status" value="1"/>
</dbReference>
<evidence type="ECO:0000256" key="8">
    <source>
        <dbReference type="ARBA" id="ARBA00023004"/>
    </source>
</evidence>
<comment type="similarity">
    <text evidence="2">Belongs to the cytochrome P450 family.</text>
</comment>
<dbReference type="Pfam" id="PF00271">
    <property type="entry name" value="Helicase_C"/>
    <property type="match status" value="1"/>
</dbReference>
<evidence type="ECO:0000259" key="13">
    <source>
        <dbReference type="PROSITE" id="PS51194"/>
    </source>
</evidence>
<feature type="compositionally biased region" description="Basic and acidic residues" evidence="11">
    <location>
        <begin position="27"/>
        <end position="40"/>
    </location>
</feature>
<keyword evidence="6" id="KW-0067">ATP-binding</keyword>
<keyword evidence="4 10" id="KW-0479">Metal-binding</keyword>
<keyword evidence="3 10" id="KW-0349">Heme</keyword>
<dbReference type="InterPro" id="IPR007502">
    <property type="entry name" value="Helicase-assoc_dom"/>
</dbReference>
<dbReference type="GO" id="GO:0005506">
    <property type="term" value="F:iron ion binding"/>
    <property type="evidence" value="ECO:0007669"/>
    <property type="project" value="InterPro"/>
</dbReference>
<feature type="domain" description="Helicase C-terminal" evidence="13">
    <location>
        <begin position="412"/>
        <end position="586"/>
    </location>
</feature>
<feature type="binding site" description="axial binding residue" evidence="10">
    <location>
        <position position="1405"/>
    </location>
    <ligand>
        <name>heme</name>
        <dbReference type="ChEBI" id="CHEBI:30413"/>
    </ligand>
    <ligandPart>
        <name>Fe</name>
        <dbReference type="ChEBI" id="CHEBI:18248"/>
    </ligandPart>
</feature>
<feature type="domain" description="Helicase ATP-binding" evidence="12">
    <location>
        <begin position="149"/>
        <end position="323"/>
    </location>
</feature>
<dbReference type="GO" id="GO:0020037">
    <property type="term" value="F:heme binding"/>
    <property type="evidence" value="ECO:0007669"/>
    <property type="project" value="InterPro"/>
</dbReference>
<dbReference type="CDD" id="cd17917">
    <property type="entry name" value="DEXHc_RHA-like"/>
    <property type="match status" value="1"/>
</dbReference>
<dbReference type="GO" id="GO:0003723">
    <property type="term" value="F:RNA binding"/>
    <property type="evidence" value="ECO:0007669"/>
    <property type="project" value="TreeGrafter"/>
</dbReference>
<dbReference type="STRING" id="1835702.A0A1F5L6P2"/>
<dbReference type="GO" id="GO:0004497">
    <property type="term" value="F:monooxygenase activity"/>
    <property type="evidence" value="ECO:0007669"/>
    <property type="project" value="UniProtKB-KW"/>
</dbReference>
<dbReference type="FunFam" id="1.10.630.10:FF:000047">
    <property type="entry name" value="Cytochrome P450 monooxygenase"/>
    <property type="match status" value="1"/>
</dbReference>
<dbReference type="RefSeq" id="XP_022484192.1">
    <property type="nucleotide sequence ID" value="XM_022635955.1"/>
</dbReference>
<dbReference type="InterPro" id="IPR017972">
    <property type="entry name" value="Cyt_P450_CS"/>
</dbReference>
<feature type="region of interest" description="Disordered" evidence="11">
    <location>
        <begin position="21"/>
        <end position="43"/>
    </location>
</feature>
<dbReference type="PROSITE" id="PS00086">
    <property type="entry name" value="CYTOCHROME_P450"/>
    <property type="match status" value="1"/>
</dbReference>
<dbReference type="InterPro" id="IPR036396">
    <property type="entry name" value="Cyt_P450_sf"/>
</dbReference>
<name>A0A1F5L6P2_PENAI</name>
<dbReference type="InterPro" id="IPR011545">
    <property type="entry name" value="DEAD/DEAH_box_helicase_dom"/>
</dbReference>
<organism evidence="14 15">
    <name type="scientific">Penicillium arizonense</name>
    <dbReference type="NCBI Taxonomy" id="1835702"/>
    <lineage>
        <taxon>Eukaryota</taxon>
        <taxon>Fungi</taxon>
        <taxon>Dikarya</taxon>
        <taxon>Ascomycota</taxon>
        <taxon>Pezizomycotina</taxon>
        <taxon>Eurotiomycetes</taxon>
        <taxon>Eurotiomycetidae</taxon>
        <taxon>Eurotiales</taxon>
        <taxon>Aspergillaceae</taxon>
        <taxon>Penicillium</taxon>
    </lineage>
</organism>
<dbReference type="InterPro" id="IPR001128">
    <property type="entry name" value="Cyt_P450"/>
</dbReference>
<dbReference type="OrthoDB" id="5600252at2759"/>
<evidence type="ECO:0000256" key="6">
    <source>
        <dbReference type="ARBA" id="ARBA00022840"/>
    </source>
</evidence>
<dbReference type="Proteomes" id="UP000177622">
    <property type="component" value="Unassembled WGS sequence"/>
</dbReference>
<evidence type="ECO:0000256" key="2">
    <source>
        <dbReference type="ARBA" id="ARBA00010617"/>
    </source>
</evidence>
<dbReference type="GeneID" id="34580689"/>
<dbReference type="SUPFAM" id="SSF48264">
    <property type="entry name" value="Cytochrome P450"/>
    <property type="match status" value="1"/>
</dbReference>
<keyword evidence="15" id="KW-1185">Reference proteome</keyword>
<dbReference type="GO" id="GO:0043386">
    <property type="term" value="P:mycotoxin biosynthetic process"/>
    <property type="evidence" value="ECO:0007669"/>
    <property type="project" value="UniProtKB-ARBA"/>
</dbReference>
<evidence type="ECO:0000256" key="7">
    <source>
        <dbReference type="ARBA" id="ARBA00023002"/>
    </source>
</evidence>
<evidence type="ECO:0000256" key="5">
    <source>
        <dbReference type="ARBA" id="ARBA00022741"/>
    </source>
</evidence>
<dbReference type="EMBL" id="LXJU01000026">
    <property type="protein sequence ID" value="OGE48737.1"/>
    <property type="molecule type" value="Genomic_DNA"/>
</dbReference>
<dbReference type="PRINTS" id="PR00385">
    <property type="entry name" value="P450"/>
</dbReference>
<dbReference type="CDD" id="cd11058">
    <property type="entry name" value="CYP60B-like"/>
    <property type="match status" value="1"/>
</dbReference>
<dbReference type="SMART" id="SM00490">
    <property type="entry name" value="HELICc"/>
    <property type="match status" value="1"/>
</dbReference>
<dbReference type="GO" id="GO:0016705">
    <property type="term" value="F:oxidoreductase activity, acting on paired donors, with incorporation or reduction of molecular oxygen"/>
    <property type="evidence" value="ECO:0007669"/>
    <property type="project" value="InterPro"/>
</dbReference>